<dbReference type="PANTHER" id="PTHR30344:SF1">
    <property type="entry name" value="6-PHOSPHOGLUCONOLACTONASE"/>
    <property type="match status" value="1"/>
</dbReference>
<dbReference type="Pfam" id="PF10282">
    <property type="entry name" value="Lactonase"/>
    <property type="match status" value="1"/>
</dbReference>
<protein>
    <submittedName>
        <fullName evidence="2">Beta-propeller fold lactonase family protein</fullName>
    </submittedName>
</protein>
<dbReference type="InterPro" id="IPR050282">
    <property type="entry name" value="Cycloisomerase_2"/>
</dbReference>
<dbReference type="Proteomes" id="UP000652477">
    <property type="component" value="Unassembled WGS sequence"/>
</dbReference>
<keyword evidence="3" id="KW-1185">Reference proteome</keyword>
<dbReference type="InterPro" id="IPR015943">
    <property type="entry name" value="WD40/YVTN_repeat-like_dom_sf"/>
</dbReference>
<evidence type="ECO:0000313" key="3">
    <source>
        <dbReference type="Proteomes" id="UP000652477"/>
    </source>
</evidence>
<dbReference type="Gene3D" id="2.130.10.10">
    <property type="entry name" value="YVTN repeat-like/Quinoprotein amine dehydrogenase"/>
    <property type="match status" value="1"/>
</dbReference>
<name>A0A923RPZ8_9FIRM</name>
<accession>A0A923RPZ8</accession>
<reference evidence="2" key="1">
    <citation type="submission" date="2020-08" db="EMBL/GenBank/DDBJ databases">
        <title>Genome public.</title>
        <authorList>
            <person name="Liu C."/>
            <person name="Sun Q."/>
        </authorList>
    </citation>
    <scope>NUCLEOTIDE SEQUENCE</scope>
    <source>
        <strain evidence="2">NSJ-55</strain>
    </source>
</reference>
<dbReference type="PANTHER" id="PTHR30344">
    <property type="entry name" value="6-PHOSPHOGLUCONOLACTONASE-RELATED"/>
    <property type="match status" value="1"/>
</dbReference>
<gene>
    <name evidence="2" type="ORF">H8S37_08510</name>
</gene>
<dbReference type="InterPro" id="IPR011048">
    <property type="entry name" value="Haem_d1_sf"/>
</dbReference>
<dbReference type="AlphaFoldDB" id="A0A923RPZ8"/>
<comment type="caution">
    <text evidence="2">The sequence shown here is derived from an EMBL/GenBank/DDBJ whole genome shotgun (WGS) entry which is preliminary data.</text>
</comment>
<sequence length="332" mass="37661">MAEKYFVATGYGDIEKHSNLIVLKITDNGKIQREQEDYYDGGPSYMVEKVVSDRRSYIYAAFEKTNEIVKFVWENGNLIEEKRFQAPGEGLCHLCLSEDRTMLYGSCYMSGDFFAVDTELTQCIWMKKGQKESHAHCVYQGKENQLYLVDLGLSRVCRHQQKGRALGECNLNFPIDEGEGPRQILLWNSEKNAVVINESASTLSFWQMQQQKNKQQVQRICTKYTTMYVGNNAPGDASIWKEKILFVGNRGTETVSAFSLERLGEKIGEWDCGGKFPRGLLIADDGSILICCQKSGKLVSCRWDEENTQLNICDSLDLPGVTNVIKITAEEE</sequence>
<evidence type="ECO:0000256" key="1">
    <source>
        <dbReference type="ARBA" id="ARBA00005564"/>
    </source>
</evidence>
<dbReference type="InterPro" id="IPR019405">
    <property type="entry name" value="Lactonase_7-beta_prop"/>
</dbReference>
<evidence type="ECO:0000313" key="2">
    <source>
        <dbReference type="EMBL" id="MBC5688966.1"/>
    </source>
</evidence>
<dbReference type="EMBL" id="JACOPF010000001">
    <property type="protein sequence ID" value="MBC5688966.1"/>
    <property type="molecule type" value="Genomic_DNA"/>
</dbReference>
<comment type="similarity">
    <text evidence="1">Belongs to the cycloisomerase 2 family.</text>
</comment>
<dbReference type="RefSeq" id="WP_186875548.1">
    <property type="nucleotide sequence ID" value="NZ_JACOPF010000001.1"/>
</dbReference>
<dbReference type="SUPFAM" id="SSF51004">
    <property type="entry name" value="C-terminal (heme d1) domain of cytochrome cd1-nitrite reductase"/>
    <property type="match status" value="1"/>
</dbReference>
<organism evidence="2 3">
    <name type="scientific">Mediterraneibacter hominis</name>
    <dbReference type="NCBI Taxonomy" id="2763054"/>
    <lineage>
        <taxon>Bacteria</taxon>
        <taxon>Bacillati</taxon>
        <taxon>Bacillota</taxon>
        <taxon>Clostridia</taxon>
        <taxon>Lachnospirales</taxon>
        <taxon>Lachnospiraceae</taxon>
        <taxon>Mediterraneibacter</taxon>
    </lineage>
</organism>
<dbReference type="GO" id="GO:0017057">
    <property type="term" value="F:6-phosphogluconolactonase activity"/>
    <property type="evidence" value="ECO:0007669"/>
    <property type="project" value="TreeGrafter"/>
</dbReference>
<proteinExistence type="inferred from homology"/>